<gene>
    <name evidence="1" type="ORF">BLX24_02470</name>
</gene>
<dbReference type="RefSeq" id="WP_071501472.1">
    <property type="nucleotide sequence ID" value="NZ_MORL01000001.1"/>
</dbReference>
<dbReference type="EMBL" id="MORL01000001">
    <property type="protein sequence ID" value="OIN60967.1"/>
    <property type="molecule type" value="Genomic_DNA"/>
</dbReference>
<dbReference type="Proteomes" id="UP000181790">
    <property type="component" value="Unassembled WGS sequence"/>
</dbReference>
<dbReference type="OrthoDB" id="1519509at2"/>
<dbReference type="AlphaFoldDB" id="A0A1S2VQA7"/>
<proteinExistence type="predicted"/>
<evidence type="ECO:0000313" key="1">
    <source>
        <dbReference type="EMBL" id="OIN60967.1"/>
    </source>
</evidence>
<keyword evidence="2" id="KW-1185">Reference proteome</keyword>
<accession>A0A1S2VQA7</accession>
<protein>
    <submittedName>
        <fullName evidence="1">Uncharacterized protein</fullName>
    </submittedName>
</protein>
<sequence>MKSSTYNKLRIRTLEPNMSDAVVGQWLFANESKSDSFIDKLIMSNKELVNIIVLFIDALNSYNLKIEIKDDENNHNYIDCILFKTMLIKNYNSIYEYTERVLKRKSNRTHHEVENIKIVFSIDGSVYIESTEIWFPKLLEFELSQDLLKINACNFAYLPLNPILEEEHYNIWALNAPLLASILKSVFNTSIFKWIYHSDPDHYSTCDQRNPLFLINSPKVDYDYWDYEYMPYEKISNIPTV</sequence>
<name>A0A1S2VQA7_9BACT</name>
<comment type="caution">
    <text evidence="1">The sequence shown here is derived from an EMBL/GenBank/DDBJ whole genome shotgun (WGS) entry which is preliminary data.</text>
</comment>
<organism evidence="1 2">
    <name type="scientific">Arsenicibacter rosenii</name>
    <dbReference type="NCBI Taxonomy" id="1750698"/>
    <lineage>
        <taxon>Bacteria</taxon>
        <taxon>Pseudomonadati</taxon>
        <taxon>Bacteroidota</taxon>
        <taxon>Cytophagia</taxon>
        <taxon>Cytophagales</taxon>
        <taxon>Spirosomataceae</taxon>
        <taxon>Arsenicibacter</taxon>
    </lineage>
</organism>
<reference evidence="1 2" key="1">
    <citation type="submission" date="2016-10" db="EMBL/GenBank/DDBJ databases">
        <title>Arsenicibacter rosenii gen. nov., sp. nov., an efficient arsenic-methylating bacterium isolated from an arsenic-contaminated paddy soil.</title>
        <authorList>
            <person name="Huang K."/>
        </authorList>
    </citation>
    <scope>NUCLEOTIDE SEQUENCE [LARGE SCALE GENOMIC DNA]</scope>
    <source>
        <strain evidence="1 2">SM-1</strain>
    </source>
</reference>
<evidence type="ECO:0000313" key="2">
    <source>
        <dbReference type="Proteomes" id="UP000181790"/>
    </source>
</evidence>